<evidence type="ECO:0000313" key="2">
    <source>
        <dbReference type="Proteomes" id="UP001164743"/>
    </source>
</evidence>
<evidence type="ECO:0000313" key="1">
    <source>
        <dbReference type="EMBL" id="WAQ90392.1"/>
    </source>
</evidence>
<organism evidence="1 2">
    <name type="scientific">Puccinia triticina</name>
    <dbReference type="NCBI Taxonomy" id="208348"/>
    <lineage>
        <taxon>Eukaryota</taxon>
        <taxon>Fungi</taxon>
        <taxon>Dikarya</taxon>
        <taxon>Basidiomycota</taxon>
        <taxon>Pucciniomycotina</taxon>
        <taxon>Pucciniomycetes</taxon>
        <taxon>Pucciniales</taxon>
        <taxon>Pucciniaceae</taxon>
        <taxon>Puccinia</taxon>
    </lineage>
</organism>
<reference evidence="1" key="1">
    <citation type="submission" date="2022-10" db="EMBL/GenBank/DDBJ databases">
        <title>Puccinia triticina Genome sequencing and assembly.</title>
        <authorList>
            <person name="Li C."/>
        </authorList>
    </citation>
    <scope>NUCLEOTIDE SEQUENCE</scope>
    <source>
        <strain evidence="1">Pt15</strain>
    </source>
</reference>
<name>A0ABY7D297_9BASI</name>
<accession>A0ABY7D297</accession>
<keyword evidence="2" id="KW-1185">Reference proteome</keyword>
<sequence>MFTFKVTFSTNNDSINPTAVKSQATPNSNPNSIGHWELTNKEVLCKIVSDPFRPLTIPN</sequence>
<dbReference type="GeneID" id="77802879"/>
<dbReference type="Proteomes" id="UP001164743">
    <property type="component" value="Chromosome 12A"/>
</dbReference>
<dbReference type="RefSeq" id="XP_053025947.1">
    <property type="nucleotide sequence ID" value="XM_053161984.1"/>
</dbReference>
<protein>
    <submittedName>
        <fullName evidence="1">Uncharacterized protein</fullName>
    </submittedName>
</protein>
<proteinExistence type="predicted"/>
<gene>
    <name evidence="1" type="ORF">PtA15_12A381</name>
</gene>
<dbReference type="EMBL" id="CP110432">
    <property type="protein sequence ID" value="WAQ90392.1"/>
    <property type="molecule type" value="Genomic_DNA"/>
</dbReference>